<feature type="compositionally biased region" description="Polar residues" evidence="1">
    <location>
        <begin position="171"/>
        <end position="180"/>
    </location>
</feature>
<feature type="region of interest" description="Disordered" evidence="1">
    <location>
        <begin position="123"/>
        <end position="180"/>
    </location>
</feature>
<name>A0AAE1L1R0_PETCI</name>
<comment type="caution">
    <text evidence="2">The sequence shown here is derived from an EMBL/GenBank/DDBJ whole genome shotgun (WGS) entry which is preliminary data.</text>
</comment>
<evidence type="ECO:0000256" key="1">
    <source>
        <dbReference type="SAM" id="MobiDB-lite"/>
    </source>
</evidence>
<gene>
    <name evidence="2" type="ORF">Pcinc_002987</name>
</gene>
<evidence type="ECO:0000313" key="3">
    <source>
        <dbReference type="Proteomes" id="UP001286313"/>
    </source>
</evidence>
<feature type="compositionally biased region" description="Low complexity" evidence="1">
    <location>
        <begin position="136"/>
        <end position="145"/>
    </location>
</feature>
<keyword evidence="3" id="KW-1185">Reference proteome</keyword>
<sequence length="232" mass="26499">MNIADRKGLKRPREEQDRLRQTEEGQDNTLAILEGDWLSHDHIHVDPTSVTMLEDDVLAEEHHELLASQRETINEDFALSKEPGQANTIDTQDKHGEELVMEVEKDLEERVEHEQLPEIHTTIPEVPVTPRDKTATETPTRPTEPSALLKKRKDQRSSQSADETMLPAAPPSTTIGLSDESQIQLEPSVGREVQARHRRRLSRLRIDQEQQIPTFVMRAQFATAFTTQRVQV</sequence>
<protein>
    <submittedName>
        <fullName evidence="2">Uncharacterized protein</fullName>
    </submittedName>
</protein>
<reference evidence="2" key="1">
    <citation type="submission" date="2023-10" db="EMBL/GenBank/DDBJ databases">
        <title>Genome assemblies of two species of porcelain crab, Petrolisthes cinctipes and Petrolisthes manimaculis (Anomura: Porcellanidae).</title>
        <authorList>
            <person name="Angst P."/>
        </authorList>
    </citation>
    <scope>NUCLEOTIDE SEQUENCE</scope>
    <source>
        <strain evidence="2">PB745_01</strain>
        <tissue evidence="2">Gill</tissue>
    </source>
</reference>
<proteinExistence type="predicted"/>
<dbReference type="Proteomes" id="UP001286313">
    <property type="component" value="Unassembled WGS sequence"/>
</dbReference>
<evidence type="ECO:0000313" key="2">
    <source>
        <dbReference type="EMBL" id="KAK3893184.1"/>
    </source>
</evidence>
<organism evidence="2 3">
    <name type="scientific">Petrolisthes cinctipes</name>
    <name type="common">Flat porcelain crab</name>
    <dbReference type="NCBI Taxonomy" id="88211"/>
    <lineage>
        <taxon>Eukaryota</taxon>
        <taxon>Metazoa</taxon>
        <taxon>Ecdysozoa</taxon>
        <taxon>Arthropoda</taxon>
        <taxon>Crustacea</taxon>
        <taxon>Multicrustacea</taxon>
        <taxon>Malacostraca</taxon>
        <taxon>Eumalacostraca</taxon>
        <taxon>Eucarida</taxon>
        <taxon>Decapoda</taxon>
        <taxon>Pleocyemata</taxon>
        <taxon>Anomura</taxon>
        <taxon>Galatheoidea</taxon>
        <taxon>Porcellanidae</taxon>
        <taxon>Petrolisthes</taxon>
    </lineage>
</organism>
<dbReference type="EMBL" id="JAWQEG010000220">
    <property type="protein sequence ID" value="KAK3893184.1"/>
    <property type="molecule type" value="Genomic_DNA"/>
</dbReference>
<feature type="region of interest" description="Disordered" evidence="1">
    <location>
        <begin position="1"/>
        <end position="27"/>
    </location>
</feature>
<dbReference type="AlphaFoldDB" id="A0AAE1L1R0"/>
<feature type="compositionally biased region" description="Basic and acidic residues" evidence="1">
    <location>
        <begin position="1"/>
        <end position="23"/>
    </location>
</feature>
<accession>A0AAE1L1R0</accession>